<dbReference type="EMBL" id="JAHQCX010000003">
    <property type="protein sequence ID" value="MBU9725455.1"/>
    <property type="molecule type" value="Genomic_DNA"/>
</dbReference>
<evidence type="ECO:0000313" key="6">
    <source>
        <dbReference type="Proteomes" id="UP001314681"/>
    </source>
</evidence>
<keyword evidence="3" id="KW-0479">Metal-binding</keyword>
<feature type="domain" description="Hcy-binding" evidence="4">
    <location>
        <begin position="1"/>
        <end position="305"/>
    </location>
</feature>
<feature type="binding site" evidence="3">
    <location>
        <position position="291"/>
    </location>
    <ligand>
        <name>Zn(2+)</name>
        <dbReference type="ChEBI" id="CHEBI:29105"/>
    </ligand>
</feature>
<protein>
    <submittedName>
        <fullName evidence="5">Homocysteine S-methyltransferase family protein</fullName>
    </submittedName>
</protein>
<dbReference type="SUPFAM" id="SSF82282">
    <property type="entry name" value="Homocysteine S-methyltransferase"/>
    <property type="match status" value="1"/>
</dbReference>
<dbReference type="PANTHER" id="PTHR11103">
    <property type="entry name" value="SLR1189 PROTEIN"/>
    <property type="match status" value="1"/>
</dbReference>
<keyword evidence="6" id="KW-1185">Reference proteome</keyword>
<organism evidence="5 6">
    <name type="scientific">Diplocloster modestus</name>
    <dbReference type="NCBI Taxonomy" id="2850322"/>
    <lineage>
        <taxon>Bacteria</taxon>
        <taxon>Bacillati</taxon>
        <taxon>Bacillota</taxon>
        <taxon>Clostridia</taxon>
        <taxon>Lachnospirales</taxon>
        <taxon>Lachnospiraceae</taxon>
        <taxon>Diplocloster</taxon>
    </lineage>
</organism>
<dbReference type="Proteomes" id="UP001314681">
    <property type="component" value="Unassembled WGS sequence"/>
</dbReference>
<dbReference type="RefSeq" id="WP_158350774.1">
    <property type="nucleotide sequence ID" value="NZ_JAHQCX010000003.1"/>
</dbReference>
<keyword evidence="2 3" id="KW-0808">Transferase</keyword>
<keyword evidence="1 3" id="KW-0489">Methyltransferase</keyword>
<evidence type="ECO:0000256" key="2">
    <source>
        <dbReference type="ARBA" id="ARBA00022679"/>
    </source>
</evidence>
<gene>
    <name evidence="5" type="ORF">KTH90_05435</name>
</gene>
<comment type="cofactor">
    <cofactor evidence="3">
        <name>Zn(2+)</name>
        <dbReference type="ChEBI" id="CHEBI:29105"/>
    </cofactor>
</comment>
<dbReference type="PROSITE" id="PS50970">
    <property type="entry name" value="HCY"/>
    <property type="match status" value="1"/>
</dbReference>
<reference evidence="5 6" key="1">
    <citation type="submission" date="2021-06" db="EMBL/GenBank/DDBJ databases">
        <title>Description of novel taxa of the family Lachnospiraceae.</title>
        <authorList>
            <person name="Chaplin A.V."/>
            <person name="Sokolova S.R."/>
            <person name="Pikina A.P."/>
            <person name="Korzhanova M."/>
            <person name="Belova V."/>
            <person name="Korostin D."/>
            <person name="Efimov B.A."/>
        </authorList>
    </citation>
    <scope>NUCLEOTIDE SEQUENCE [LARGE SCALE GENOMIC DNA]</scope>
    <source>
        <strain evidence="5 6">ASD4241</strain>
    </source>
</reference>
<comment type="caution">
    <text evidence="5">The sequence shown here is derived from an EMBL/GenBank/DDBJ whole genome shotgun (WGS) entry which is preliminary data.</text>
</comment>
<dbReference type="Pfam" id="PF02574">
    <property type="entry name" value="S-methyl_trans"/>
    <property type="match status" value="1"/>
</dbReference>
<evidence type="ECO:0000256" key="3">
    <source>
        <dbReference type="PROSITE-ProRule" id="PRU00333"/>
    </source>
</evidence>
<keyword evidence="3" id="KW-0862">Zinc</keyword>
<evidence type="ECO:0000256" key="1">
    <source>
        <dbReference type="ARBA" id="ARBA00022603"/>
    </source>
</evidence>
<dbReference type="PANTHER" id="PTHR11103:SF18">
    <property type="entry name" value="SLR1189 PROTEIN"/>
    <property type="match status" value="1"/>
</dbReference>
<evidence type="ECO:0000313" key="5">
    <source>
        <dbReference type="EMBL" id="MBU9725455.1"/>
    </source>
</evidence>
<evidence type="ECO:0000259" key="4">
    <source>
        <dbReference type="PROSITE" id="PS50970"/>
    </source>
</evidence>
<dbReference type="InterPro" id="IPR003726">
    <property type="entry name" value="HCY_dom"/>
</dbReference>
<feature type="binding site" evidence="3">
    <location>
        <position position="218"/>
    </location>
    <ligand>
        <name>Zn(2+)</name>
        <dbReference type="ChEBI" id="CHEBI:29105"/>
    </ligand>
</feature>
<accession>A0ABS6K4M5</accession>
<dbReference type="InterPro" id="IPR036589">
    <property type="entry name" value="HCY_dom_sf"/>
</dbReference>
<name>A0ABS6K4M5_9FIRM</name>
<sequence>MDFEQCFKDSQTLLMEGALGERLKREYGLPIDGPVAMADLIYHHSGKSALRKLWTEYLSIAEEYHLPFLATTPTRRANQSQVHSAGYHSILLYDNVALLKEIQRTANTPMFVGGLMGCKGDAYTGKDSLTSAEAHNFHAWQANTFAKAGADFLFAGIMPVLEEAKGMAMAMSDTGLPYIISFTIRQDGRLIDGTTIDSAIRSIDRHVNHRPLCYMTNCVHPDILSLALSHDFNRTVNVRSRFLGLQANASPLSYEELDGSQDLKCSDPISLAQSMYHVKRKFNLRILGGCCGTDGNYLREIAKTLTSSTKTM</sequence>
<feature type="binding site" evidence="3">
    <location>
        <position position="290"/>
    </location>
    <ligand>
        <name>Zn(2+)</name>
        <dbReference type="ChEBI" id="CHEBI:29105"/>
    </ligand>
</feature>
<proteinExistence type="predicted"/>
<dbReference type="Gene3D" id="3.20.20.330">
    <property type="entry name" value="Homocysteine-binding-like domain"/>
    <property type="match status" value="1"/>
</dbReference>